<accession>A0A9Q3JH99</accession>
<dbReference type="Proteomes" id="UP000765509">
    <property type="component" value="Unassembled WGS sequence"/>
</dbReference>
<sequence>MKQNLLLKEVFPPFLGENPACERDIPKLEEWPTSSGKGDYNDMELIRTIDMLQEDFHIPDEIIVGKLHSLFTRTAKKWFHKMRLDHGKHDLPWWKCETITKWNNNSWRFEMENAFGMAIFNSENDKTLGSSNRKTDFFPYTQICLTL</sequence>
<protein>
    <submittedName>
        <fullName evidence="1">Uncharacterized protein</fullName>
    </submittedName>
</protein>
<comment type="caution">
    <text evidence="1">The sequence shown here is derived from an EMBL/GenBank/DDBJ whole genome shotgun (WGS) entry which is preliminary data.</text>
</comment>
<gene>
    <name evidence="1" type="ORF">O181_102122</name>
</gene>
<reference evidence="1" key="1">
    <citation type="submission" date="2021-03" db="EMBL/GenBank/DDBJ databases">
        <title>Draft genome sequence of rust myrtle Austropuccinia psidii MF-1, a brazilian biotype.</title>
        <authorList>
            <person name="Quecine M.C."/>
            <person name="Pachon D.M.R."/>
            <person name="Bonatelli M.L."/>
            <person name="Correr F.H."/>
            <person name="Franceschini L.M."/>
            <person name="Leite T.F."/>
            <person name="Margarido G.R.A."/>
            <person name="Almeida C.A."/>
            <person name="Ferrarezi J.A."/>
            <person name="Labate C.A."/>
        </authorList>
    </citation>
    <scope>NUCLEOTIDE SEQUENCE</scope>
    <source>
        <strain evidence="1">MF-1</strain>
    </source>
</reference>
<proteinExistence type="predicted"/>
<evidence type="ECO:0000313" key="2">
    <source>
        <dbReference type="Proteomes" id="UP000765509"/>
    </source>
</evidence>
<keyword evidence="2" id="KW-1185">Reference proteome</keyword>
<name>A0A9Q3JH99_9BASI</name>
<dbReference type="AlphaFoldDB" id="A0A9Q3JH99"/>
<organism evidence="1 2">
    <name type="scientific">Austropuccinia psidii MF-1</name>
    <dbReference type="NCBI Taxonomy" id="1389203"/>
    <lineage>
        <taxon>Eukaryota</taxon>
        <taxon>Fungi</taxon>
        <taxon>Dikarya</taxon>
        <taxon>Basidiomycota</taxon>
        <taxon>Pucciniomycotina</taxon>
        <taxon>Pucciniomycetes</taxon>
        <taxon>Pucciniales</taxon>
        <taxon>Sphaerophragmiaceae</taxon>
        <taxon>Austropuccinia</taxon>
    </lineage>
</organism>
<dbReference type="EMBL" id="AVOT02072504">
    <property type="protein sequence ID" value="MBW0562407.1"/>
    <property type="molecule type" value="Genomic_DNA"/>
</dbReference>
<evidence type="ECO:0000313" key="1">
    <source>
        <dbReference type="EMBL" id="MBW0562407.1"/>
    </source>
</evidence>